<feature type="domain" description="Thiamine pyrophosphate enzyme N-terminal TPP-binding" evidence="6">
    <location>
        <begin position="5"/>
        <end position="123"/>
    </location>
</feature>
<dbReference type="PANTHER" id="PTHR42981:SF2">
    <property type="entry name" value="PYRUVATE DEHYDROGENASE [UBIQUINONE]"/>
    <property type="match status" value="1"/>
</dbReference>
<evidence type="ECO:0000313" key="8">
    <source>
        <dbReference type="Proteomes" id="UP001565927"/>
    </source>
</evidence>
<dbReference type="Proteomes" id="UP001565927">
    <property type="component" value="Unassembled WGS sequence"/>
</dbReference>
<feature type="domain" description="Thiamine pyrophosphate enzyme TPP-binding" evidence="5">
    <location>
        <begin position="394"/>
        <end position="548"/>
    </location>
</feature>
<evidence type="ECO:0000256" key="1">
    <source>
        <dbReference type="ARBA" id="ARBA00007812"/>
    </source>
</evidence>
<sequence>MSSPTVGDHVVSRLGQWGARRFYGYPGDGIGGVVSAIGRAVEAGDAEFVQVRHEETAGFAATADVKYGGSPLGVAVVTSGPGAVHVLNGLYDAKLDHVPVVALVGQTASNALGTSYYQELDLVRLYGDVAGEFVFQVSRPDQVQHVVDRAARTARERRTVTAVVLPSDLQDADAVPEVPEGHGFAHTSAVPGSLPGTPRTEALAQAAEVLRSGRKVAILAGAGALGATAELTAVADRLGAGVAKALLGKAVLDDRLEWVTGAIGLLGTRPSYDLMSQCDVLLMVGTTMPYSEYYPAPGQARAVQIDVDGTRCGLRYPTEVNLVGDARETLAALLPLLEGADPDPSWREDIAGWNRAWDAWGVERAQAEANPLNPELLVRGLSDRLEDDHQVAVDCGTVTSWFARDLDLRPGMTASLSGTLLSMGGGLPYALAAKQAHPDRPVLALLGDGAMQMNGLSELITVAQRWRTWTDPRFVVVVLNNRQLSFVAWEARAMQGEVPFDAAMDVPDVPYAGWAELLGLAGRRVEGPEDVDAALTAAMSADRPFVLDAVVDPNVPMIPPHVSLDQVLSTAKATVKAGLSGDPDAREIVVDGVRQTVGAAARAVRGRARRPEQR</sequence>
<evidence type="ECO:0000259" key="6">
    <source>
        <dbReference type="Pfam" id="PF02776"/>
    </source>
</evidence>
<keyword evidence="8" id="KW-1185">Reference proteome</keyword>
<dbReference type="RefSeq" id="WP_370442389.1">
    <property type="nucleotide sequence ID" value="NZ_JBGFTU010000018.1"/>
</dbReference>
<dbReference type="InterPro" id="IPR011766">
    <property type="entry name" value="TPP_enzyme_TPP-bd"/>
</dbReference>
<dbReference type="Gene3D" id="3.40.50.1220">
    <property type="entry name" value="TPP-binding domain"/>
    <property type="match status" value="1"/>
</dbReference>
<dbReference type="PROSITE" id="PS00187">
    <property type="entry name" value="TPP_ENZYMES"/>
    <property type="match status" value="1"/>
</dbReference>
<gene>
    <name evidence="7" type="ORF">AB2L27_15525</name>
</gene>
<dbReference type="SUPFAM" id="SSF52467">
    <property type="entry name" value="DHS-like NAD/FAD-binding domain"/>
    <property type="match status" value="1"/>
</dbReference>
<organism evidence="7 8">
    <name type="scientific">Kineococcus halophytocola</name>
    <dbReference type="NCBI Taxonomy" id="3234027"/>
    <lineage>
        <taxon>Bacteria</taxon>
        <taxon>Bacillati</taxon>
        <taxon>Actinomycetota</taxon>
        <taxon>Actinomycetes</taxon>
        <taxon>Kineosporiales</taxon>
        <taxon>Kineosporiaceae</taxon>
        <taxon>Kineococcus</taxon>
    </lineage>
</organism>
<proteinExistence type="inferred from homology"/>
<dbReference type="EMBL" id="JBGFTU010000018">
    <property type="protein sequence ID" value="MEZ0166169.1"/>
    <property type="molecule type" value="Genomic_DNA"/>
</dbReference>
<dbReference type="InterPro" id="IPR029061">
    <property type="entry name" value="THDP-binding"/>
</dbReference>
<keyword evidence="2 3" id="KW-0786">Thiamine pyrophosphate</keyword>
<evidence type="ECO:0000256" key="2">
    <source>
        <dbReference type="ARBA" id="ARBA00023052"/>
    </source>
</evidence>
<dbReference type="PANTHER" id="PTHR42981">
    <property type="entry name" value="PYRUVATE DEHYDROGENASE [UBIQUINONE]"/>
    <property type="match status" value="1"/>
</dbReference>
<dbReference type="InterPro" id="IPR012001">
    <property type="entry name" value="Thiamin_PyroP_enz_TPP-bd_dom"/>
</dbReference>
<dbReference type="InterPro" id="IPR000399">
    <property type="entry name" value="TPP-bd_CS"/>
</dbReference>
<evidence type="ECO:0000259" key="5">
    <source>
        <dbReference type="Pfam" id="PF02775"/>
    </source>
</evidence>
<evidence type="ECO:0000313" key="7">
    <source>
        <dbReference type="EMBL" id="MEZ0166169.1"/>
    </source>
</evidence>
<accession>A0ABV4H3K7</accession>
<dbReference type="Pfam" id="PF00205">
    <property type="entry name" value="TPP_enzyme_M"/>
    <property type="match status" value="1"/>
</dbReference>
<dbReference type="InterPro" id="IPR047211">
    <property type="entry name" value="POXB-like"/>
</dbReference>
<evidence type="ECO:0000259" key="4">
    <source>
        <dbReference type="Pfam" id="PF00205"/>
    </source>
</evidence>
<dbReference type="Gene3D" id="3.40.50.970">
    <property type="match status" value="2"/>
</dbReference>
<dbReference type="InterPro" id="IPR029035">
    <property type="entry name" value="DHS-like_NAD/FAD-binding_dom"/>
</dbReference>
<comment type="similarity">
    <text evidence="1 3">Belongs to the TPP enzyme family.</text>
</comment>
<name>A0ABV4H3K7_9ACTN</name>
<evidence type="ECO:0000256" key="3">
    <source>
        <dbReference type="RuleBase" id="RU362132"/>
    </source>
</evidence>
<comment type="caution">
    <text evidence="7">The sequence shown here is derived from an EMBL/GenBank/DDBJ whole genome shotgun (WGS) entry which is preliminary data.</text>
</comment>
<feature type="domain" description="Thiamine pyrophosphate enzyme central" evidence="4">
    <location>
        <begin position="203"/>
        <end position="333"/>
    </location>
</feature>
<reference evidence="7 8" key="1">
    <citation type="submission" date="2024-07" db="EMBL/GenBank/DDBJ databases">
        <authorList>
            <person name="Thanompreechachai J."/>
            <person name="Duangmal K."/>
        </authorList>
    </citation>
    <scope>NUCLEOTIDE SEQUENCE [LARGE SCALE GENOMIC DNA]</scope>
    <source>
        <strain evidence="7 8">LSe6-4</strain>
    </source>
</reference>
<protein>
    <submittedName>
        <fullName evidence="7">Thiamine pyrophosphate-requiring protein</fullName>
    </submittedName>
</protein>
<dbReference type="NCBIfam" id="NF006129">
    <property type="entry name" value="PRK08273.1"/>
    <property type="match status" value="1"/>
</dbReference>
<dbReference type="SUPFAM" id="SSF52518">
    <property type="entry name" value="Thiamin diphosphate-binding fold (THDP-binding)"/>
    <property type="match status" value="2"/>
</dbReference>
<dbReference type="Pfam" id="PF02776">
    <property type="entry name" value="TPP_enzyme_N"/>
    <property type="match status" value="1"/>
</dbReference>
<dbReference type="Pfam" id="PF02775">
    <property type="entry name" value="TPP_enzyme_C"/>
    <property type="match status" value="1"/>
</dbReference>
<dbReference type="InterPro" id="IPR012000">
    <property type="entry name" value="Thiamin_PyroP_enz_cen_dom"/>
</dbReference>